<feature type="region of interest" description="Disordered" evidence="6">
    <location>
        <begin position="1901"/>
        <end position="1934"/>
    </location>
</feature>
<feature type="region of interest" description="Disordered" evidence="6">
    <location>
        <begin position="622"/>
        <end position="647"/>
    </location>
</feature>
<keyword evidence="5" id="KW-0802">TPR repeat</keyword>
<feature type="domain" description="Pre-mRNA polyadenylation factor Fip1" evidence="7">
    <location>
        <begin position="336"/>
        <end position="371"/>
    </location>
</feature>
<feature type="compositionally biased region" description="Acidic residues" evidence="6">
    <location>
        <begin position="54"/>
        <end position="72"/>
    </location>
</feature>
<dbReference type="SMART" id="SM00028">
    <property type="entry name" value="TPR"/>
    <property type="match status" value="6"/>
</dbReference>
<dbReference type="GO" id="GO:0003729">
    <property type="term" value="F:mRNA binding"/>
    <property type="evidence" value="ECO:0007669"/>
    <property type="project" value="InterPro"/>
</dbReference>
<evidence type="ECO:0000259" key="7">
    <source>
        <dbReference type="Pfam" id="PF05182"/>
    </source>
</evidence>
<organism evidence="8">
    <name type="scientific">Zea mays</name>
    <name type="common">Maize</name>
    <dbReference type="NCBI Taxonomy" id="4577"/>
    <lineage>
        <taxon>Eukaryota</taxon>
        <taxon>Viridiplantae</taxon>
        <taxon>Streptophyta</taxon>
        <taxon>Embryophyta</taxon>
        <taxon>Tracheophyta</taxon>
        <taxon>Spermatophyta</taxon>
        <taxon>Magnoliopsida</taxon>
        <taxon>Liliopsida</taxon>
        <taxon>Poales</taxon>
        <taxon>Poaceae</taxon>
        <taxon>PACMAD clade</taxon>
        <taxon>Panicoideae</taxon>
        <taxon>Andropogonodae</taxon>
        <taxon>Andropogoneae</taxon>
        <taxon>Tripsacinae</taxon>
        <taxon>Zea</taxon>
    </lineage>
</organism>
<dbReference type="EMBL" id="NCVQ01000001">
    <property type="protein sequence ID" value="PWZ58700.1"/>
    <property type="molecule type" value="Genomic_DNA"/>
</dbReference>
<feature type="compositionally biased region" description="Polar residues" evidence="6">
    <location>
        <begin position="1859"/>
        <end position="1879"/>
    </location>
</feature>
<feature type="compositionally biased region" description="Polar residues" evidence="6">
    <location>
        <begin position="1241"/>
        <end position="1261"/>
    </location>
</feature>
<keyword evidence="3" id="KW-0507">mRNA processing</keyword>
<comment type="subcellular location">
    <subcellularLocation>
        <location evidence="1">Nucleus</location>
    </subcellularLocation>
</comment>
<dbReference type="InterPro" id="IPR007854">
    <property type="entry name" value="Fip1_dom"/>
</dbReference>
<feature type="region of interest" description="Disordered" evidence="6">
    <location>
        <begin position="38"/>
        <end position="126"/>
    </location>
</feature>
<protein>
    <submittedName>
        <fullName evidence="8">Protein high chlorophyll fluorescent 107</fullName>
    </submittedName>
</protein>
<dbReference type="SMART" id="SM00386">
    <property type="entry name" value="HAT"/>
    <property type="match status" value="7"/>
</dbReference>
<evidence type="ECO:0000256" key="3">
    <source>
        <dbReference type="ARBA" id="ARBA00022664"/>
    </source>
</evidence>
<sequence length="1934" mass="215786">MADPLDAAAAFAVSTNDNNVDDVEDLYADLDEQVAAALAAAGESGGSNARDSDPLTDGEGEFPEPDENEAVDLGDGTEGYSSSDDESDDGLRIVLNEDTSAPLPPPPVGRGEGCVAEDEEGDDTGNRVKVSSVNDGGWATLGDTTFFFFSLVWGLGRTPSTFFDILHMKALAGGAITREHPPAFAWACRALLLGLREYTRREGRTEASFLLAGAVTTGGGGVDSRSEPNGEMVVVAFVDEDGSTILPKDGTHGGSTSSSGSVSTFNNDMEVSSIGGVISLSMLIDGPWNALALEVGGLHCKGFVEKTTLPIMGQIDRHVFRRDYNFFLSRNSTIFDIDIEAFQLKPWRQQGADLTDYFNFSLDEEGWRKYWCSMLSTPLFVQKQLRLGARSLVNETSGLEQESYKLKSAKAMSKVANDSGSEGRNDIGKPKGRAIHVEGSACERVPSADLWRPIQRDSDVVIQVNMTLSPSNQSTSDDSSKLNHKGVATERVFDKEVYDGGSSEGVGSKLDRRDSYFARDQSPSPDYSDVLSGESKENLYFKRSNRHSDFRDFFEATKLQDEHVKSDFYCYPSKPDRENSESCRRGYTPSTDDRNMASKLLWMGEAPFTGRGKSGDLFLGHNSDRDFKSRHKARKGQRRQSLDDRRNAIFVEKEKPTDSYHSRCDRKFVKRRSSSSSLRTNYHNSVCNQSYEQRYSPLERIALKNDEHYFSDESNYHHRQSLSCDINEGDVDKCFSSAKEWQRDGDHIYHSMVKTDMPDANDGRMYRDRYSPEKKIARHDHSMDVEFSHYTDYRFCEWRSLEVRGRYRDKGKFAKSNDGHFRHANHLELYSGLNNFERDKPATGFPVMSSRNRCIDNKEVCNAKMTQNNCHGYHQKNKQHDSSFCIGNIPRYALRTDTYAEKGHFVLPIKRKLYSDLGSMDQRTLADLPLLKGRLMHGQSIASDRRIYALKLHKSTKKINTEAICSSSDMRNINTLSNICVGRRHELDNADNIHLNDRKIKFEREGNELRRVIEDNQKGSHPVDKDLHTSRHKHVHQKLWKQNLSHRHSGNQDLEKSADQNCLNKDVEVEEGELIEEDHYNIIPKSKLKQENVVLKSVIETSSAEQLQVNNATSKDAACNNRATRESDEKHILEQLCFSPIKPVTYKLQSAVSCCLTHSVRLIYLSESERRTDICPLVRRRTREQLHCQENLENAETTRSCPLPTRGVAACQRLEAGTCGEDGKPPSRTVYATPADRITKISNSVHTPAPTPSSVKSSTDSALGGGSNAEPTWRADDLQPCPHPSLPLPSLQGPSPVRHRIREGRPVSPGPSSFTPSPSPLKGAPRSTIPTGDLQQTSSTRARPASMAMRLLSPSTPPPRFPSPGQKAPASISASSSSYFSVRLRRARAAAAAAAGAAAAGGSDRRSGRFEGEAMSGAFDRGLAEIARKVPLFEPTADGELAAAAGERPLPINLELWLYRVKVHTRKFEFPEAEKLLDKCISFWPEDGRPYVALGKLYSKQSSHLRINPTKHVIVYEFVVFFAKQCWAVLESKGGNIRRARELFDAATVADAKHIAAWHGWAILEIKQGNIKKARNLLGKALKYCGGNEYIYQTLALLEAKAERFEQARTLFEQASQSNPKSCASWLKAVQASPKNRFSWHVWALFEANEGNIDRARKLLKIGHAVNPRDPVILQSLALLEYNFSSANVARVLFRKASQIDPRHQPVWIAWGWMEWKERNARTARALYQRALSVNSTNECAARCLQAWGVLEQRAGNYTAARRLLRSSLSINSQSEVTWMTWAALEEEQGDPVRAEEIRNLYFQQRTEVVDDASWVIGFLDIIDPALDSVKRLLNLDQPSRPARQDDVKSTTEPCPPTAKSSETSAGNDAGNNGSEAMGTLTSDFDLDAFIKKRLALDPSELDAVLEGSDPRGVVSQRRKQRLPRKPLPLLPVP</sequence>
<dbReference type="GO" id="GO:0006397">
    <property type="term" value="P:mRNA processing"/>
    <property type="evidence" value="ECO:0007669"/>
    <property type="project" value="UniProtKB-KW"/>
</dbReference>
<evidence type="ECO:0000313" key="8">
    <source>
        <dbReference type="EMBL" id="PWZ58700.1"/>
    </source>
</evidence>
<dbReference type="InterPro" id="IPR044624">
    <property type="entry name" value="Mbb1-like"/>
</dbReference>
<dbReference type="PANTHER" id="PTHR44917:SF1">
    <property type="entry name" value="PROTEIN HIGH CHLOROPHYLL FLUORESCENT 107"/>
    <property type="match status" value="1"/>
</dbReference>
<evidence type="ECO:0000256" key="6">
    <source>
        <dbReference type="SAM" id="MobiDB-lite"/>
    </source>
</evidence>
<feature type="compositionally biased region" description="Basic residues" evidence="6">
    <location>
        <begin position="628"/>
        <end position="638"/>
    </location>
</feature>
<feature type="compositionally biased region" description="Low complexity" evidence="6">
    <location>
        <begin position="1306"/>
        <end position="1316"/>
    </location>
</feature>
<evidence type="ECO:0000256" key="1">
    <source>
        <dbReference type="ARBA" id="ARBA00004123"/>
    </source>
</evidence>
<dbReference type="Proteomes" id="UP000251960">
    <property type="component" value="Chromosome 1"/>
</dbReference>
<dbReference type="PROSITE" id="PS50005">
    <property type="entry name" value="TPR"/>
    <property type="match status" value="1"/>
</dbReference>
<dbReference type="SUPFAM" id="SSF48452">
    <property type="entry name" value="TPR-like"/>
    <property type="match status" value="2"/>
</dbReference>
<feature type="region of interest" description="Disordered" evidence="6">
    <location>
        <begin position="512"/>
        <end position="532"/>
    </location>
</feature>
<dbReference type="ExpressionAtlas" id="A0A317YJK0">
    <property type="expression patterns" value="baseline and differential"/>
</dbReference>
<dbReference type="PANTHER" id="PTHR44917">
    <property type="entry name" value="PROTEIN HIGH CHLOROPHYLL FLUORESCENT 107"/>
    <property type="match status" value="1"/>
</dbReference>
<dbReference type="InterPro" id="IPR019734">
    <property type="entry name" value="TPR_rpt"/>
</dbReference>
<dbReference type="Pfam" id="PF05182">
    <property type="entry name" value="Fip1"/>
    <property type="match status" value="1"/>
</dbReference>
<name>A0A317YJK0_MAIZE</name>
<evidence type="ECO:0000256" key="2">
    <source>
        <dbReference type="ARBA" id="ARBA00007459"/>
    </source>
</evidence>
<keyword evidence="4" id="KW-0539">Nucleus</keyword>
<feature type="repeat" description="TPR" evidence="5">
    <location>
        <begin position="1589"/>
        <end position="1622"/>
    </location>
</feature>
<proteinExistence type="inferred from homology"/>
<feature type="region of interest" description="Disordered" evidence="6">
    <location>
        <begin position="1241"/>
        <end position="1372"/>
    </location>
</feature>
<dbReference type="InterPro" id="IPR003107">
    <property type="entry name" value="HAT"/>
</dbReference>
<feature type="compositionally biased region" description="Polar residues" evidence="6">
    <location>
        <begin position="1328"/>
        <end position="1341"/>
    </location>
</feature>
<feature type="region of interest" description="Disordered" evidence="6">
    <location>
        <begin position="1838"/>
        <end position="1879"/>
    </location>
</feature>
<dbReference type="Gene3D" id="1.25.40.10">
    <property type="entry name" value="Tetratricopeptide repeat domain"/>
    <property type="match status" value="2"/>
</dbReference>
<comment type="similarity">
    <text evidence="2">Belongs to the FIP1 family.</text>
</comment>
<dbReference type="GO" id="GO:0005634">
    <property type="term" value="C:nucleus"/>
    <property type="evidence" value="ECO:0007669"/>
    <property type="project" value="UniProtKB-SubCell"/>
</dbReference>
<evidence type="ECO:0000256" key="4">
    <source>
        <dbReference type="ARBA" id="ARBA00023242"/>
    </source>
</evidence>
<dbReference type="Pfam" id="PF14559">
    <property type="entry name" value="TPR_19"/>
    <property type="match status" value="1"/>
</dbReference>
<evidence type="ECO:0000256" key="5">
    <source>
        <dbReference type="PROSITE-ProRule" id="PRU00339"/>
    </source>
</evidence>
<gene>
    <name evidence="8" type="primary">HCF107</name>
    <name evidence="8" type="ORF">Zm00014a_035820</name>
</gene>
<dbReference type="InterPro" id="IPR011990">
    <property type="entry name" value="TPR-like_helical_dom_sf"/>
</dbReference>
<comment type="caution">
    <text evidence="8">The sequence shown here is derived from an EMBL/GenBank/DDBJ whole genome shotgun (WGS) entry which is preliminary data.</text>
</comment>
<reference evidence="8" key="1">
    <citation type="journal article" date="2018" name="Nat. Genet.">
        <title>Extensive intraspecific gene order and gene structural variations between Mo17 and other maize genomes.</title>
        <authorList>
            <person name="Sun S."/>
            <person name="Zhou Y."/>
            <person name="Chen J."/>
            <person name="Shi J."/>
            <person name="Zhao H."/>
            <person name="Zhao H."/>
            <person name="Song W."/>
            <person name="Zhang M."/>
            <person name="Cui Y."/>
            <person name="Dong X."/>
            <person name="Liu H."/>
            <person name="Ma X."/>
            <person name="Jiao Y."/>
            <person name="Wang B."/>
            <person name="Wei X."/>
            <person name="Stein J.C."/>
            <person name="Glaubitz J.C."/>
            <person name="Lu F."/>
            <person name="Yu G."/>
            <person name="Liang C."/>
            <person name="Fengler K."/>
            <person name="Li B."/>
            <person name="Rafalski A."/>
            <person name="Schnable P.S."/>
            <person name="Ware D.H."/>
            <person name="Buckler E.S."/>
            <person name="Lai J."/>
        </authorList>
    </citation>
    <scope>NUCLEOTIDE SEQUENCE [LARGE SCALE GENOMIC DNA]</scope>
    <source>
        <tissue evidence="8">Seedling</tissue>
    </source>
</reference>
<accession>A0A317YJK0</accession>